<evidence type="ECO:0000313" key="1">
    <source>
        <dbReference type="EMBL" id="KAA8500687.1"/>
    </source>
</evidence>
<proteinExistence type="predicted"/>
<protein>
    <submittedName>
        <fullName evidence="1">Acyl carrier protein</fullName>
    </submittedName>
</protein>
<dbReference type="Gene3D" id="1.10.1200.10">
    <property type="entry name" value="ACP-like"/>
    <property type="match status" value="1"/>
</dbReference>
<gene>
    <name evidence="1" type="ORF">FNY66_12345</name>
</gene>
<dbReference type="InterPro" id="IPR036736">
    <property type="entry name" value="ACP-like_sf"/>
</dbReference>
<dbReference type="AlphaFoldDB" id="A0A5M9HVN2"/>
<evidence type="ECO:0000313" key="2">
    <source>
        <dbReference type="Proteomes" id="UP000322025"/>
    </source>
</evidence>
<reference evidence="1" key="1">
    <citation type="submission" date="2019-07" db="EMBL/GenBank/DDBJ databases">
        <authorList>
            <person name="Wongkuna S."/>
            <person name="Scaria J."/>
        </authorList>
    </citation>
    <scope>NUCLEOTIDE SEQUENCE [LARGE SCALE GENOMIC DNA]</scope>
    <source>
        <strain evidence="1">SW178</strain>
    </source>
</reference>
<dbReference type="SUPFAM" id="SSF47336">
    <property type="entry name" value="ACP-like"/>
    <property type="match status" value="1"/>
</dbReference>
<keyword evidence="2" id="KW-1185">Reference proteome</keyword>
<dbReference type="Proteomes" id="UP000322025">
    <property type="component" value="Unassembled WGS sequence"/>
</dbReference>
<dbReference type="EMBL" id="VMSO01000019">
    <property type="protein sequence ID" value="KAA8500687.1"/>
    <property type="molecule type" value="Genomic_DNA"/>
</dbReference>
<name>A0A5M9HVN2_9FIRM</name>
<dbReference type="OrthoDB" id="9812291at2"/>
<organism evidence="1 2">
    <name type="scientific">Mediterraneibacter catenae</name>
    <dbReference type="NCBI Taxonomy" id="2594882"/>
    <lineage>
        <taxon>Bacteria</taxon>
        <taxon>Bacillati</taxon>
        <taxon>Bacillota</taxon>
        <taxon>Clostridia</taxon>
        <taxon>Lachnospirales</taxon>
        <taxon>Lachnospiraceae</taxon>
        <taxon>Mediterraneibacter</taxon>
    </lineage>
</organism>
<comment type="caution">
    <text evidence="1">The sequence shown here is derived from an EMBL/GenBank/DDBJ whole genome shotgun (WGS) entry which is preliminary data.</text>
</comment>
<accession>A0A5M9HVN2</accession>
<sequence>METLNNILKSVNPDVDYYKETRLIEDRVLDSVQIVYLITLISEEYSIEISPEDLLPENFNSMDAIYALIKRYEK</sequence>
<dbReference type="RefSeq" id="WP_150311338.1">
    <property type="nucleotide sequence ID" value="NZ_VMSO01000019.1"/>
</dbReference>